<organism evidence="1 2">
    <name type="scientific">Escallonia rubra</name>
    <dbReference type="NCBI Taxonomy" id="112253"/>
    <lineage>
        <taxon>Eukaryota</taxon>
        <taxon>Viridiplantae</taxon>
        <taxon>Streptophyta</taxon>
        <taxon>Embryophyta</taxon>
        <taxon>Tracheophyta</taxon>
        <taxon>Spermatophyta</taxon>
        <taxon>Magnoliopsida</taxon>
        <taxon>eudicotyledons</taxon>
        <taxon>Gunneridae</taxon>
        <taxon>Pentapetalae</taxon>
        <taxon>asterids</taxon>
        <taxon>campanulids</taxon>
        <taxon>Escalloniales</taxon>
        <taxon>Escalloniaceae</taxon>
        <taxon>Escallonia</taxon>
    </lineage>
</organism>
<dbReference type="AlphaFoldDB" id="A0AA88RSU7"/>
<name>A0AA88RSU7_9ASTE</name>
<dbReference type="Proteomes" id="UP001187471">
    <property type="component" value="Unassembled WGS sequence"/>
</dbReference>
<dbReference type="EMBL" id="JAVXUO010001206">
    <property type="protein sequence ID" value="KAK2984941.1"/>
    <property type="molecule type" value="Genomic_DNA"/>
</dbReference>
<gene>
    <name evidence="1" type="ORF">RJ640_017749</name>
</gene>
<evidence type="ECO:0000313" key="2">
    <source>
        <dbReference type="Proteomes" id="UP001187471"/>
    </source>
</evidence>
<accession>A0AA88RSU7</accession>
<reference evidence="1" key="1">
    <citation type="submission" date="2022-12" db="EMBL/GenBank/DDBJ databases">
        <title>Draft genome assemblies for two species of Escallonia (Escalloniales).</title>
        <authorList>
            <person name="Chanderbali A."/>
            <person name="Dervinis C."/>
            <person name="Anghel I."/>
            <person name="Soltis D."/>
            <person name="Soltis P."/>
            <person name="Zapata F."/>
        </authorList>
    </citation>
    <scope>NUCLEOTIDE SEQUENCE</scope>
    <source>
        <strain evidence="1">UCBG92.1500</strain>
        <tissue evidence="1">Leaf</tissue>
    </source>
</reference>
<protein>
    <submittedName>
        <fullName evidence="1">Uncharacterized protein</fullName>
    </submittedName>
</protein>
<evidence type="ECO:0000313" key="1">
    <source>
        <dbReference type="EMBL" id="KAK2984941.1"/>
    </source>
</evidence>
<keyword evidence="2" id="KW-1185">Reference proteome</keyword>
<comment type="caution">
    <text evidence="1">The sequence shown here is derived from an EMBL/GenBank/DDBJ whole genome shotgun (WGS) entry which is preliminary data.</text>
</comment>
<proteinExistence type="predicted"/>
<sequence>MGKKVAWSLKKASKEVWPWKKISSGGVKLKRLKVQISAVDDVVFKILYVVEAIDELSSLSTVISPADFTQS</sequence>